<dbReference type="AlphaFoldDB" id="A0A9Q3PX42"/>
<reference evidence="2" key="1">
    <citation type="submission" date="2021-03" db="EMBL/GenBank/DDBJ databases">
        <title>Draft genome sequence of rust myrtle Austropuccinia psidii MF-1, a brazilian biotype.</title>
        <authorList>
            <person name="Quecine M.C."/>
            <person name="Pachon D.M.R."/>
            <person name="Bonatelli M.L."/>
            <person name="Correr F.H."/>
            <person name="Franceschini L.M."/>
            <person name="Leite T.F."/>
            <person name="Margarido G.R.A."/>
            <person name="Almeida C.A."/>
            <person name="Ferrarezi J.A."/>
            <person name="Labate C.A."/>
        </authorList>
    </citation>
    <scope>NUCLEOTIDE SEQUENCE</scope>
    <source>
        <strain evidence="2">MF-1</strain>
    </source>
</reference>
<sequence>MKVQGPFGAEFITVGLPCTLWGGHDLGGPGPHQWAQAIKVGVLDSGPIYGPLAPLGPHQIWPQGASNSPHGPQTVDHGVWPMVRRVGPRRLQ</sequence>
<dbReference type="EMBL" id="AVOT02098314">
    <property type="protein sequence ID" value="MBW0576410.1"/>
    <property type="molecule type" value="Genomic_DNA"/>
</dbReference>
<name>A0A9Q3PX42_9BASI</name>
<evidence type="ECO:0000313" key="3">
    <source>
        <dbReference type="Proteomes" id="UP000765509"/>
    </source>
</evidence>
<dbReference type="Proteomes" id="UP000765509">
    <property type="component" value="Unassembled WGS sequence"/>
</dbReference>
<keyword evidence="3" id="KW-1185">Reference proteome</keyword>
<comment type="caution">
    <text evidence="2">The sequence shown here is derived from an EMBL/GenBank/DDBJ whole genome shotgun (WGS) entry which is preliminary data.</text>
</comment>
<organism evidence="2 3">
    <name type="scientific">Austropuccinia psidii MF-1</name>
    <dbReference type="NCBI Taxonomy" id="1389203"/>
    <lineage>
        <taxon>Eukaryota</taxon>
        <taxon>Fungi</taxon>
        <taxon>Dikarya</taxon>
        <taxon>Basidiomycota</taxon>
        <taxon>Pucciniomycotina</taxon>
        <taxon>Pucciniomycetes</taxon>
        <taxon>Pucciniales</taxon>
        <taxon>Sphaerophragmiaceae</taxon>
        <taxon>Austropuccinia</taxon>
    </lineage>
</organism>
<protein>
    <submittedName>
        <fullName evidence="2">Uncharacterized protein</fullName>
    </submittedName>
</protein>
<accession>A0A9Q3PX42</accession>
<gene>
    <name evidence="2" type="ORF">O181_116125</name>
</gene>
<evidence type="ECO:0000256" key="1">
    <source>
        <dbReference type="SAM" id="MobiDB-lite"/>
    </source>
</evidence>
<feature type="region of interest" description="Disordered" evidence="1">
    <location>
        <begin position="60"/>
        <end position="80"/>
    </location>
</feature>
<proteinExistence type="predicted"/>
<evidence type="ECO:0000313" key="2">
    <source>
        <dbReference type="EMBL" id="MBW0576410.1"/>
    </source>
</evidence>